<dbReference type="InterPro" id="IPR001680">
    <property type="entry name" value="WD40_rpt"/>
</dbReference>
<proteinExistence type="predicted"/>
<name>A0ABV3G1I6_9NOCA</name>
<dbReference type="InterPro" id="IPR036322">
    <property type="entry name" value="WD40_repeat_dom_sf"/>
</dbReference>
<evidence type="ECO:0008006" key="5">
    <source>
        <dbReference type="Google" id="ProtNLM"/>
    </source>
</evidence>
<evidence type="ECO:0000256" key="2">
    <source>
        <dbReference type="SAM" id="MobiDB-lite"/>
    </source>
</evidence>
<protein>
    <recommendedName>
        <fullName evidence="5">WD40 repeat domain-containing protein</fullName>
    </recommendedName>
</protein>
<dbReference type="SMART" id="SM00320">
    <property type="entry name" value="WD40"/>
    <property type="match status" value="1"/>
</dbReference>
<dbReference type="Gene3D" id="2.130.10.10">
    <property type="entry name" value="YVTN repeat-like/Quinoprotein amine dehydrogenase"/>
    <property type="match status" value="1"/>
</dbReference>
<reference evidence="3 4" key="1">
    <citation type="submission" date="2024-06" db="EMBL/GenBank/DDBJ databases">
        <title>The Natural Products Discovery Center: Release of the First 8490 Sequenced Strains for Exploring Actinobacteria Biosynthetic Diversity.</title>
        <authorList>
            <person name="Kalkreuter E."/>
            <person name="Kautsar S.A."/>
            <person name="Yang D."/>
            <person name="Bader C.D."/>
            <person name="Teijaro C.N."/>
            <person name="Fluegel L."/>
            <person name="Davis C.M."/>
            <person name="Simpson J.R."/>
            <person name="Lauterbach L."/>
            <person name="Steele A.D."/>
            <person name="Gui C."/>
            <person name="Meng S."/>
            <person name="Li G."/>
            <person name="Viehrig K."/>
            <person name="Ye F."/>
            <person name="Su P."/>
            <person name="Kiefer A.F."/>
            <person name="Nichols A."/>
            <person name="Cepeda A.J."/>
            <person name="Yan W."/>
            <person name="Fan B."/>
            <person name="Jiang Y."/>
            <person name="Adhikari A."/>
            <person name="Zheng C.-J."/>
            <person name="Schuster L."/>
            <person name="Cowan T.M."/>
            <person name="Smanski M.J."/>
            <person name="Chevrette M.G."/>
            <person name="De Carvalho L.P.S."/>
            <person name="Shen B."/>
        </authorList>
    </citation>
    <scope>NUCLEOTIDE SEQUENCE [LARGE SCALE GENOMIC DNA]</scope>
    <source>
        <strain evidence="3 4">NPDC050403</strain>
    </source>
</reference>
<dbReference type="Proteomes" id="UP001551695">
    <property type="component" value="Unassembled WGS sequence"/>
</dbReference>
<evidence type="ECO:0000313" key="4">
    <source>
        <dbReference type="Proteomes" id="UP001551695"/>
    </source>
</evidence>
<evidence type="ECO:0000256" key="1">
    <source>
        <dbReference type="PROSITE-ProRule" id="PRU00221"/>
    </source>
</evidence>
<dbReference type="EMBL" id="JBFAKC010000016">
    <property type="protein sequence ID" value="MEV0711547.1"/>
    <property type="molecule type" value="Genomic_DNA"/>
</dbReference>
<dbReference type="PROSITE" id="PS50294">
    <property type="entry name" value="WD_REPEATS_REGION"/>
    <property type="match status" value="1"/>
</dbReference>
<keyword evidence="1" id="KW-0853">WD repeat</keyword>
<comment type="caution">
    <text evidence="3">The sequence shown here is derived from an EMBL/GenBank/DDBJ whole genome shotgun (WGS) entry which is preliminary data.</text>
</comment>
<dbReference type="PANTHER" id="PTHR19879">
    <property type="entry name" value="TRANSCRIPTION INITIATION FACTOR TFIID"/>
    <property type="match status" value="1"/>
</dbReference>
<evidence type="ECO:0000313" key="3">
    <source>
        <dbReference type="EMBL" id="MEV0711547.1"/>
    </source>
</evidence>
<feature type="repeat" description="WD" evidence="1">
    <location>
        <begin position="21"/>
        <end position="62"/>
    </location>
</feature>
<feature type="region of interest" description="Disordered" evidence="2">
    <location>
        <begin position="137"/>
        <end position="158"/>
    </location>
</feature>
<dbReference type="PROSITE" id="PS50082">
    <property type="entry name" value="WD_REPEATS_2"/>
    <property type="match status" value="1"/>
</dbReference>
<gene>
    <name evidence="3" type="ORF">AB0I48_28670</name>
</gene>
<organism evidence="3 4">
    <name type="scientific">Nocardia aurea</name>
    <dbReference type="NCBI Taxonomy" id="2144174"/>
    <lineage>
        <taxon>Bacteria</taxon>
        <taxon>Bacillati</taxon>
        <taxon>Actinomycetota</taxon>
        <taxon>Actinomycetes</taxon>
        <taxon>Mycobacteriales</taxon>
        <taxon>Nocardiaceae</taxon>
        <taxon>Nocardia</taxon>
    </lineage>
</organism>
<feature type="compositionally biased region" description="Low complexity" evidence="2">
    <location>
        <begin position="142"/>
        <end position="156"/>
    </location>
</feature>
<keyword evidence="4" id="KW-1185">Reference proteome</keyword>
<dbReference type="PANTHER" id="PTHR19879:SF9">
    <property type="entry name" value="TRANSCRIPTION INITIATION FACTOR TFIID SUBUNIT 5"/>
    <property type="match status" value="1"/>
</dbReference>
<dbReference type="InterPro" id="IPR015943">
    <property type="entry name" value="WD40/YVTN_repeat-like_dom_sf"/>
</dbReference>
<sequence length="179" mass="19430">MGQSRCIYLQSPSTRRRIGVLTGHTEAVRSVAFSPDGRTLATGSADKTVRLWKLPTTSEPISGRAPGLAQHFPQGEVDQPSPAAGCAAENHRTHSLLAPIGGHGRSLSMRRRARSEGSGKENETCCTAVRFVPDSAGRRMRPVPSTVPSTPSLRGRAAGRLRQRLPRARRRRRDLHVLG</sequence>
<accession>A0ABV3G1I6</accession>
<dbReference type="Pfam" id="PF00400">
    <property type="entry name" value="WD40"/>
    <property type="match status" value="1"/>
</dbReference>
<dbReference type="SUPFAM" id="SSF50978">
    <property type="entry name" value="WD40 repeat-like"/>
    <property type="match status" value="1"/>
</dbReference>